<evidence type="ECO:0000313" key="4">
    <source>
        <dbReference type="Proteomes" id="UP000672032"/>
    </source>
</evidence>
<evidence type="ECO:0000313" key="3">
    <source>
        <dbReference type="EMBL" id="QSZ30384.1"/>
    </source>
</evidence>
<name>A0A8A3P3A4_9HELO</name>
<dbReference type="AlphaFoldDB" id="A0A8A3P3A4"/>
<sequence>MPRFLSPKKAKPPVPIDTEQQVANSHYYTAFKIILKITVIALVICIAFLPTVPIRNKERQNSDKHVVKDLEHPVNFDISTELERQVTHVPLRYIKAGKLMVQQLRIRGSKFVDLSNISADEQVERSKQVTDDTADGIQSGDYTLGGSTHEAKYEREPIQQCPPDIRSWNGGVCPRPSILPIRDDDRVVSGRCSWQERRKRGGRCELAHWQPTPRSLIMSEDLHPVEPRGNDDVSRPTTLSLSTSTTPELRIIASCSYESKIRNGGRCPHGLANGQAPAENKPVSITVKKESRVSNKEPQIRDLDVLEEAQDITAAYRAESCQSPWIHTNDGWCIYKWGDDSEPLQIHFPEDTGPGQLSPGESDSEENKGIVVAYQAGSCPSTWIHTADGWCIYTLRDNDEPLKISFPEPLGLQQQQSKRGLDFKTQTILALFDASSADSCPHPWFYAPHLDLCGYGWQNVSDPLQISSLGPQQQPPGRPDPRKQNIYLLIPRWAWATGKCPATWFEGPLACYYTWEEGTDPLTLSSPSQNRSRGGNVMQRMEVASTLPDTTTPAASISPPKGAACLAPWIRTMDGRCFFDPNYEREHPHDPLSQPRKPRPQLRDNVVSEERGVAPHRRGFWPEDWVPQIAEDCDRFPVNSLAYHECIKSVAHKNTGLKLIMFFLILAGLGSLVFLIITCANKATRPKAQPFRQVDGTANGMMAHPTSMCGHYPWSDGGNLKPMNGERWPRGPPTYDPMRQFSKHHSNDAVVCSRARNCASVGSGSQGTENWIRKLCNRCFKSGGSSTSDPSQISGIMENGLLSPRIDTLQLPNADLATAPGQQDGRVGANGSGGVRGQSAESTETVVLGNEYGSLLCEEGSGSGRGSAAVGIAQDGNLGGDKGIEPEAAMMKCGKGKGSGSGNLKLGNGNAKVKKVEFERLEELDLVEPLKVEKENRTERASSIVFGSGS</sequence>
<organism evidence="3 4">
    <name type="scientific">Monilinia vaccinii-corymbosi</name>
    <dbReference type="NCBI Taxonomy" id="61207"/>
    <lineage>
        <taxon>Eukaryota</taxon>
        <taxon>Fungi</taxon>
        <taxon>Dikarya</taxon>
        <taxon>Ascomycota</taxon>
        <taxon>Pezizomycotina</taxon>
        <taxon>Leotiomycetes</taxon>
        <taxon>Helotiales</taxon>
        <taxon>Sclerotiniaceae</taxon>
        <taxon>Monilinia</taxon>
    </lineage>
</organism>
<feature type="transmembrane region" description="Helical" evidence="2">
    <location>
        <begin position="659"/>
        <end position="680"/>
    </location>
</feature>
<dbReference type="Proteomes" id="UP000672032">
    <property type="component" value="Chromosome 1"/>
</dbReference>
<evidence type="ECO:0000256" key="2">
    <source>
        <dbReference type="SAM" id="Phobius"/>
    </source>
</evidence>
<dbReference type="EMBL" id="CP063405">
    <property type="protein sequence ID" value="QSZ30384.1"/>
    <property type="molecule type" value="Genomic_DNA"/>
</dbReference>
<feature type="transmembrane region" description="Helical" evidence="2">
    <location>
        <begin position="33"/>
        <end position="52"/>
    </location>
</feature>
<feature type="region of interest" description="Disordered" evidence="1">
    <location>
        <begin position="123"/>
        <end position="143"/>
    </location>
</feature>
<feature type="region of interest" description="Disordered" evidence="1">
    <location>
        <begin position="819"/>
        <end position="841"/>
    </location>
</feature>
<keyword evidence="4" id="KW-1185">Reference proteome</keyword>
<keyword evidence="2" id="KW-1133">Transmembrane helix</keyword>
<evidence type="ECO:0000256" key="1">
    <source>
        <dbReference type="SAM" id="MobiDB-lite"/>
    </source>
</evidence>
<gene>
    <name evidence="3" type="ORF">DSL72_004907</name>
</gene>
<reference evidence="3" key="1">
    <citation type="submission" date="2020-10" db="EMBL/GenBank/DDBJ databases">
        <title>Genome Sequence of Monilinia vaccinii-corymbosi Sheds Light on Mummy Berry Disease Infection of Blueberry and Mating Type.</title>
        <authorList>
            <person name="Yow A.G."/>
            <person name="Zhang Y."/>
            <person name="Bansal K."/>
            <person name="Eacker S.M."/>
            <person name="Sullivan S."/>
            <person name="Liachko I."/>
            <person name="Cubeta M.A."/>
            <person name="Rollins J.A."/>
            <person name="Ashrafi H."/>
        </authorList>
    </citation>
    <scope>NUCLEOTIDE SEQUENCE</scope>
    <source>
        <strain evidence="3">RL-1</strain>
    </source>
</reference>
<dbReference type="OrthoDB" id="3529017at2759"/>
<keyword evidence="2" id="KW-0812">Transmembrane</keyword>
<keyword evidence="2" id="KW-0472">Membrane</keyword>
<protein>
    <submittedName>
        <fullName evidence="3">Uncharacterized protein</fullName>
    </submittedName>
</protein>
<accession>A0A8A3P3A4</accession>
<proteinExistence type="predicted"/>